<keyword evidence="4 7" id="KW-0812">Transmembrane</keyword>
<evidence type="ECO:0000259" key="8">
    <source>
        <dbReference type="Pfam" id="PF02308"/>
    </source>
</evidence>
<evidence type="ECO:0000256" key="4">
    <source>
        <dbReference type="ARBA" id="ARBA00022692"/>
    </source>
</evidence>
<evidence type="ECO:0000313" key="10">
    <source>
        <dbReference type="Proteomes" id="UP000198565"/>
    </source>
</evidence>
<evidence type="ECO:0000256" key="6">
    <source>
        <dbReference type="ARBA" id="ARBA00023136"/>
    </source>
</evidence>
<name>A0A1I4RFC7_9BACI</name>
<dbReference type="AlphaFoldDB" id="A0A1I4RFC7"/>
<protein>
    <submittedName>
        <fullName evidence="9">Putative Mg2+ transporter-C (MgtC) family protein</fullName>
    </submittedName>
</protein>
<evidence type="ECO:0000313" key="9">
    <source>
        <dbReference type="EMBL" id="SFM50978.1"/>
    </source>
</evidence>
<dbReference type="Pfam" id="PF02308">
    <property type="entry name" value="MgtC"/>
    <property type="match status" value="1"/>
</dbReference>
<feature type="transmembrane region" description="Helical" evidence="7">
    <location>
        <begin position="81"/>
        <end position="99"/>
    </location>
</feature>
<dbReference type="PANTHER" id="PTHR33778:SF1">
    <property type="entry name" value="MAGNESIUM TRANSPORTER YHID-RELATED"/>
    <property type="match status" value="1"/>
</dbReference>
<comment type="similarity">
    <text evidence="2">Belongs to the MgtC/SapB family.</text>
</comment>
<accession>A0A1I4RFC7</accession>
<evidence type="ECO:0000256" key="3">
    <source>
        <dbReference type="ARBA" id="ARBA00022475"/>
    </source>
</evidence>
<evidence type="ECO:0000256" key="7">
    <source>
        <dbReference type="SAM" id="Phobius"/>
    </source>
</evidence>
<dbReference type="GO" id="GO:0005886">
    <property type="term" value="C:plasma membrane"/>
    <property type="evidence" value="ECO:0007669"/>
    <property type="project" value="UniProtKB-SubCell"/>
</dbReference>
<feature type="domain" description="MgtC/SapB/SrpB/YhiD N-terminal" evidence="8">
    <location>
        <begin position="20"/>
        <end position="150"/>
    </location>
</feature>
<organism evidence="9 10">
    <name type="scientific">Gracilibacillus orientalis</name>
    <dbReference type="NCBI Taxonomy" id="334253"/>
    <lineage>
        <taxon>Bacteria</taxon>
        <taxon>Bacillati</taxon>
        <taxon>Bacillota</taxon>
        <taxon>Bacilli</taxon>
        <taxon>Bacillales</taxon>
        <taxon>Bacillaceae</taxon>
        <taxon>Gracilibacillus</taxon>
    </lineage>
</organism>
<evidence type="ECO:0000256" key="5">
    <source>
        <dbReference type="ARBA" id="ARBA00022989"/>
    </source>
</evidence>
<dbReference type="InterPro" id="IPR003416">
    <property type="entry name" value="MgtC/SapB/SrpB/YhiD_fam"/>
</dbReference>
<proteinExistence type="inferred from homology"/>
<evidence type="ECO:0000256" key="1">
    <source>
        <dbReference type="ARBA" id="ARBA00004651"/>
    </source>
</evidence>
<dbReference type="EMBL" id="FOTR01000025">
    <property type="protein sequence ID" value="SFM50978.1"/>
    <property type="molecule type" value="Genomic_DNA"/>
</dbReference>
<dbReference type="PANTHER" id="PTHR33778">
    <property type="entry name" value="PROTEIN MGTC"/>
    <property type="match status" value="1"/>
</dbReference>
<dbReference type="Proteomes" id="UP000198565">
    <property type="component" value="Unassembled WGS sequence"/>
</dbReference>
<keyword evidence="5 7" id="KW-1133">Transmembrane helix</keyword>
<evidence type="ECO:0000256" key="2">
    <source>
        <dbReference type="ARBA" id="ARBA00009298"/>
    </source>
</evidence>
<feature type="transmembrane region" description="Helical" evidence="7">
    <location>
        <begin position="13"/>
        <end position="31"/>
    </location>
</feature>
<gene>
    <name evidence="9" type="ORF">SAMN04487943_1253</name>
</gene>
<keyword evidence="10" id="KW-1185">Reference proteome</keyword>
<dbReference type="InterPro" id="IPR049177">
    <property type="entry name" value="MgtC_SapB_SrpB_YhiD_N"/>
</dbReference>
<keyword evidence="6 7" id="KW-0472">Membrane</keyword>
<sequence>MIVLLQEIFDAEFIESITRLAIALILSGLIGFERELNKHSAGFRTHILVGVSSCLMMLLSINGFDYFIENYENVRFDPARIPSYVISGIGFLGAGTIIVNGGTIRGLTTAASIWAVAGLGLIVGIGMYKEGFVTTLIILISLVVLNKFEKRLHRKSHHIIFEVKLSKEKNASTFIESVQSFPIEIREFDISNESPDATKIKMYIDAMHQKKRGNLYDWLLEQEDVKKIKIRFRS</sequence>
<feature type="transmembrane region" description="Helical" evidence="7">
    <location>
        <begin position="43"/>
        <end position="61"/>
    </location>
</feature>
<comment type="subcellular location">
    <subcellularLocation>
        <location evidence="1">Cell membrane</location>
        <topology evidence="1">Multi-pass membrane protein</topology>
    </subcellularLocation>
</comment>
<dbReference type="STRING" id="334253.SAMN04487943_1253"/>
<dbReference type="PRINTS" id="PR01837">
    <property type="entry name" value="MGTCSAPBPROT"/>
</dbReference>
<feature type="transmembrane region" description="Helical" evidence="7">
    <location>
        <begin position="131"/>
        <end position="148"/>
    </location>
</feature>
<reference evidence="10" key="1">
    <citation type="submission" date="2016-10" db="EMBL/GenBank/DDBJ databases">
        <authorList>
            <person name="Varghese N."/>
            <person name="Submissions S."/>
        </authorList>
    </citation>
    <scope>NUCLEOTIDE SEQUENCE [LARGE SCALE GENOMIC DNA]</scope>
    <source>
        <strain evidence="10">CGMCC 1.4250</strain>
    </source>
</reference>
<keyword evidence="3" id="KW-1003">Cell membrane</keyword>